<proteinExistence type="predicted"/>
<sequence length="152" mass="16556">MTEHFSLNELTASQEATRHGINNTPSGKPLENLRMLATLLEQVREILGGNSIRISSGYRSLALNRHIGSNDTSAHVRGYAADFTCPSFGTPLEVAKEIAGSNLKFDQLILEGVSQSKPEGVWVHISCDPDNRRQLLTAKFKGGKAFYTVGIA</sequence>
<dbReference type="Gene3D" id="3.30.1380.10">
    <property type="match status" value="1"/>
</dbReference>
<dbReference type="SUPFAM" id="SSF55166">
    <property type="entry name" value="Hedgehog/DD-peptidase"/>
    <property type="match status" value="1"/>
</dbReference>
<feature type="domain" description="Peptidase M15A C-terminal" evidence="2">
    <location>
        <begin position="4"/>
        <end position="87"/>
    </location>
</feature>
<gene>
    <name evidence="3" type="ORF">UFOVP774_5</name>
</gene>
<evidence type="ECO:0000313" key="3">
    <source>
        <dbReference type="EMBL" id="CAB4160576.1"/>
    </source>
</evidence>
<dbReference type="EMBL" id="LR796710">
    <property type="protein sequence ID" value="CAB4160576.1"/>
    <property type="molecule type" value="Genomic_DNA"/>
</dbReference>
<dbReference type="InterPro" id="IPR009045">
    <property type="entry name" value="Zn_M74/Hedgehog-like"/>
</dbReference>
<feature type="region of interest" description="Disordered" evidence="1">
    <location>
        <begin position="1"/>
        <end position="28"/>
    </location>
</feature>
<organism evidence="3">
    <name type="scientific">uncultured Caudovirales phage</name>
    <dbReference type="NCBI Taxonomy" id="2100421"/>
    <lineage>
        <taxon>Viruses</taxon>
        <taxon>Duplodnaviria</taxon>
        <taxon>Heunggongvirae</taxon>
        <taxon>Uroviricota</taxon>
        <taxon>Caudoviricetes</taxon>
        <taxon>Peduoviridae</taxon>
        <taxon>Maltschvirus</taxon>
        <taxon>Maltschvirus maltsch</taxon>
    </lineage>
</organism>
<dbReference type="Pfam" id="PF08291">
    <property type="entry name" value="Peptidase_M15_3"/>
    <property type="match status" value="1"/>
</dbReference>
<name>A0A6J5NSD5_9CAUD</name>
<dbReference type="InterPro" id="IPR013230">
    <property type="entry name" value="Peptidase_M15A_C"/>
</dbReference>
<accession>A0A6J5NSD5</accession>
<evidence type="ECO:0000259" key="2">
    <source>
        <dbReference type="Pfam" id="PF08291"/>
    </source>
</evidence>
<reference evidence="3" key="1">
    <citation type="submission" date="2020-04" db="EMBL/GenBank/DDBJ databases">
        <authorList>
            <person name="Chiriac C."/>
            <person name="Salcher M."/>
            <person name="Ghai R."/>
            <person name="Kavagutti S V."/>
        </authorList>
    </citation>
    <scope>NUCLEOTIDE SEQUENCE</scope>
</reference>
<evidence type="ECO:0000256" key="1">
    <source>
        <dbReference type="SAM" id="MobiDB-lite"/>
    </source>
</evidence>
<feature type="compositionally biased region" description="Polar residues" evidence="1">
    <location>
        <begin position="8"/>
        <end position="26"/>
    </location>
</feature>
<protein>
    <submittedName>
        <fullName evidence="3">Peptidase M15A, C-terminal</fullName>
    </submittedName>
</protein>